<keyword evidence="2" id="KW-1185">Reference proteome</keyword>
<sequence>MKRKILGLRLKIQRSQSHFDAALWTECDGCLGDNGAAWYHIQLEPLGDRRQQQNCFHQCKPFTDTDKRIIAKGNVHASGQVFLQILPSAQRSG</sequence>
<evidence type="ECO:0000313" key="2">
    <source>
        <dbReference type="Proteomes" id="UP000076925"/>
    </source>
</evidence>
<proteinExistence type="predicted"/>
<name>A0A139WR03_9CYAN</name>
<dbReference type="EMBL" id="ANNX02000064">
    <property type="protein sequence ID" value="KYC34846.1"/>
    <property type="molecule type" value="Genomic_DNA"/>
</dbReference>
<accession>A0A139WR03</accession>
<evidence type="ECO:0000313" key="1">
    <source>
        <dbReference type="EMBL" id="KYC34846.1"/>
    </source>
</evidence>
<reference evidence="1 2" key="1">
    <citation type="journal article" date="2013" name="Genome Biol. Evol.">
        <title>Genomes of Stigonematalean cyanobacteria (subsection V) and the evolution of oxygenic photosynthesis from prokaryotes to plastids.</title>
        <authorList>
            <person name="Dagan T."/>
            <person name="Roettger M."/>
            <person name="Stucken K."/>
            <person name="Landan G."/>
            <person name="Koch R."/>
            <person name="Major P."/>
            <person name="Gould S.B."/>
            <person name="Goremykin V.V."/>
            <person name="Rippka R."/>
            <person name="Tandeau de Marsac N."/>
            <person name="Gugger M."/>
            <person name="Lockhart P.J."/>
            <person name="Allen J.F."/>
            <person name="Brune I."/>
            <person name="Maus I."/>
            <person name="Puhler A."/>
            <person name="Martin W.F."/>
        </authorList>
    </citation>
    <scope>NUCLEOTIDE SEQUENCE [LARGE SCALE GENOMIC DNA]</scope>
    <source>
        <strain evidence="1 2">PCC 7110</strain>
    </source>
</reference>
<dbReference type="Proteomes" id="UP000076925">
    <property type="component" value="Unassembled WGS sequence"/>
</dbReference>
<dbReference type="AlphaFoldDB" id="A0A139WR03"/>
<comment type="caution">
    <text evidence="1">The sequence shown here is derived from an EMBL/GenBank/DDBJ whole genome shotgun (WGS) entry which is preliminary data.</text>
</comment>
<organism evidence="1 2">
    <name type="scientific">Scytonema hofmannii PCC 7110</name>
    <dbReference type="NCBI Taxonomy" id="128403"/>
    <lineage>
        <taxon>Bacteria</taxon>
        <taxon>Bacillati</taxon>
        <taxon>Cyanobacteriota</taxon>
        <taxon>Cyanophyceae</taxon>
        <taxon>Nostocales</taxon>
        <taxon>Scytonemataceae</taxon>
        <taxon>Scytonema</taxon>
    </lineage>
</organism>
<gene>
    <name evidence="1" type="ORF">WA1_49900</name>
</gene>
<protein>
    <submittedName>
        <fullName evidence="1">Uncharacterized protein</fullName>
    </submittedName>
</protein>